<dbReference type="PANTHER" id="PTHR23359">
    <property type="entry name" value="NUCLEOTIDE KINASE"/>
    <property type="match status" value="1"/>
</dbReference>
<dbReference type="SUPFAM" id="SSF47473">
    <property type="entry name" value="EF-hand"/>
    <property type="match status" value="1"/>
</dbReference>
<dbReference type="EMBL" id="HBEU01001294">
    <property type="protein sequence ID" value="CAD8574729.1"/>
    <property type="molecule type" value="Transcribed_RNA"/>
</dbReference>
<keyword evidence="2" id="KW-0547">Nucleotide-binding</keyword>
<keyword evidence="3 4" id="KW-0418">Kinase</keyword>
<sequence length="357" mass="39687">MIGRSSMRSCTGLYKRVLHLSSTSPTSVRLFKTAIVPATMNIIPKSSDDKSSISSSDNSPNIVSNLQSKGQMAFADCEIQPITDLFLQYARRDKLQDQGGCYLTIDGVKELLSSIGERRNDETVAEFFQAADLNNDGKLHLHEFLQAADQVLSKSPARIVLVVGGPGSGKGILCDRMAQECNAVHLSSGEMLREEIKKGTPLGMEVKDIIERGELVSSALMTALIRRRMRDYPGRRVLLDGFPRSLENARDFADLIGKPELALHLNCDDTILMERILMRAKEQSENGGRSDDNIETALRRLRNYHKAQKPTMDWLREQHIPIVNLDVSGTPESVWNQLLSIGRLMRPVALKASNESP</sequence>
<reference evidence="6" key="1">
    <citation type="submission" date="2021-01" db="EMBL/GenBank/DDBJ databases">
        <authorList>
            <person name="Corre E."/>
            <person name="Pelletier E."/>
            <person name="Niang G."/>
            <person name="Scheremetjew M."/>
            <person name="Finn R."/>
            <person name="Kale V."/>
            <person name="Holt S."/>
            <person name="Cochrane G."/>
            <person name="Meng A."/>
            <person name="Brown T."/>
            <person name="Cohen L."/>
        </authorList>
    </citation>
    <scope>NUCLEOTIDE SEQUENCE</scope>
    <source>
        <strain evidence="6">B651</strain>
    </source>
</reference>
<dbReference type="InterPro" id="IPR027417">
    <property type="entry name" value="P-loop_NTPase"/>
</dbReference>
<dbReference type="SUPFAM" id="SSF52540">
    <property type="entry name" value="P-loop containing nucleoside triphosphate hydrolases"/>
    <property type="match status" value="1"/>
</dbReference>
<dbReference type="PROSITE" id="PS00113">
    <property type="entry name" value="ADENYLATE_KINASE"/>
    <property type="match status" value="1"/>
</dbReference>
<dbReference type="PROSITE" id="PS50222">
    <property type="entry name" value="EF_HAND_2"/>
    <property type="match status" value="1"/>
</dbReference>
<comment type="similarity">
    <text evidence="4">Belongs to the adenylate kinase family.</text>
</comment>
<evidence type="ECO:0000256" key="3">
    <source>
        <dbReference type="ARBA" id="ARBA00022777"/>
    </source>
</evidence>
<dbReference type="GO" id="GO:0006139">
    <property type="term" value="P:nucleobase-containing compound metabolic process"/>
    <property type="evidence" value="ECO:0007669"/>
    <property type="project" value="InterPro"/>
</dbReference>
<dbReference type="InterPro" id="IPR033690">
    <property type="entry name" value="Adenylat_kinase_CS"/>
</dbReference>
<feature type="domain" description="EF-hand" evidence="5">
    <location>
        <begin position="119"/>
        <end position="154"/>
    </location>
</feature>
<evidence type="ECO:0000313" key="6">
    <source>
        <dbReference type="EMBL" id="CAD8574729.1"/>
    </source>
</evidence>
<dbReference type="Gene3D" id="3.40.50.300">
    <property type="entry name" value="P-loop containing nucleotide triphosphate hydrolases"/>
    <property type="match status" value="1"/>
</dbReference>
<dbReference type="HAMAP" id="MF_00235">
    <property type="entry name" value="Adenylate_kinase_Adk"/>
    <property type="match status" value="1"/>
</dbReference>
<dbReference type="Pfam" id="PF00406">
    <property type="entry name" value="ADK"/>
    <property type="match status" value="1"/>
</dbReference>
<dbReference type="AlphaFoldDB" id="A0A7S0KAC2"/>
<name>A0A7S0KAC2_9STRA</name>
<dbReference type="Gene3D" id="1.10.238.10">
    <property type="entry name" value="EF-hand"/>
    <property type="match status" value="1"/>
</dbReference>
<evidence type="ECO:0000256" key="2">
    <source>
        <dbReference type="ARBA" id="ARBA00022741"/>
    </source>
</evidence>
<dbReference type="PRINTS" id="PR00094">
    <property type="entry name" value="ADENYLTKNASE"/>
</dbReference>
<dbReference type="CDD" id="cd00051">
    <property type="entry name" value="EFh"/>
    <property type="match status" value="1"/>
</dbReference>
<proteinExistence type="inferred from homology"/>
<organism evidence="6">
    <name type="scientific">Leptocylindrus aporus</name>
    <dbReference type="NCBI Taxonomy" id="1398097"/>
    <lineage>
        <taxon>Eukaryota</taxon>
        <taxon>Sar</taxon>
        <taxon>Stramenopiles</taxon>
        <taxon>Ochrophyta</taxon>
        <taxon>Bacillariophyta</taxon>
        <taxon>Coscinodiscophyceae</taxon>
        <taxon>Chaetocerotophycidae</taxon>
        <taxon>Leptocylindrales</taxon>
        <taxon>Leptocylindraceae</taxon>
        <taxon>Leptocylindrus</taxon>
    </lineage>
</organism>
<dbReference type="GO" id="GO:0019205">
    <property type="term" value="F:nucleobase-containing compound kinase activity"/>
    <property type="evidence" value="ECO:0007669"/>
    <property type="project" value="InterPro"/>
</dbReference>
<accession>A0A7S0KAC2</accession>
<dbReference type="GO" id="GO:0005509">
    <property type="term" value="F:calcium ion binding"/>
    <property type="evidence" value="ECO:0007669"/>
    <property type="project" value="InterPro"/>
</dbReference>
<evidence type="ECO:0000256" key="1">
    <source>
        <dbReference type="ARBA" id="ARBA00022679"/>
    </source>
</evidence>
<keyword evidence="1 4" id="KW-0808">Transferase</keyword>
<dbReference type="GO" id="GO:0005524">
    <property type="term" value="F:ATP binding"/>
    <property type="evidence" value="ECO:0007669"/>
    <property type="project" value="InterPro"/>
</dbReference>
<dbReference type="InterPro" id="IPR000850">
    <property type="entry name" value="Adenylat/UMP-CMP_kin"/>
</dbReference>
<protein>
    <recommendedName>
        <fullName evidence="5">EF-hand domain-containing protein</fullName>
    </recommendedName>
</protein>
<dbReference type="InterPro" id="IPR011992">
    <property type="entry name" value="EF-hand-dom_pair"/>
</dbReference>
<dbReference type="InterPro" id="IPR002048">
    <property type="entry name" value="EF_hand_dom"/>
</dbReference>
<evidence type="ECO:0000259" key="5">
    <source>
        <dbReference type="PROSITE" id="PS50222"/>
    </source>
</evidence>
<evidence type="ECO:0000256" key="4">
    <source>
        <dbReference type="RuleBase" id="RU003330"/>
    </source>
</evidence>
<dbReference type="CDD" id="cd01428">
    <property type="entry name" value="ADK"/>
    <property type="match status" value="1"/>
</dbReference>
<gene>
    <name evidence="6" type="ORF">LDAN0322_LOCUS874</name>
</gene>